<evidence type="ECO:0000259" key="3">
    <source>
        <dbReference type="PROSITE" id="PS50110"/>
    </source>
</evidence>
<dbReference type="SMART" id="SM00448">
    <property type="entry name" value="REC"/>
    <property type="match status" value="1"/>
</dbReference>
<dbReference type="Proteomes" id="UP000199409">
    <property type="component" value="Unassembled WGS sequence"/>
</dbReference>
<dbReference type="PROSITE" id="PS50110">
    <property type="entry name" value="RESPONSE_REGULATORY"/>
    <property type="match status" value="1"/>
</dbReference>
<evidence type="ECO:0000256" key="2">
    <source>
        <dbReference type="PROSITE-ProRule" id="PRU00169"/>
    </source>
</evidence>
<dbReference type="InterPro" id="IPR001789">
    <property type="entry name" value="Sig_transdc_resp-reg_receiver"/>
</dbReference>
<accession>A0A1H3W997</accession>
<dbReference type="Gene3D" id="3.40.50.2300">
    <property type="match status" value="1"/>
</dbReference>
<dbReference type="GO" id="GO:0000160">
    <property type="term" value="P:phosphorelay signal transduction system"/>
    <property type="evidence" value="ECO:0007669"/>
    <property type="project" value="InterPro"/>
</dbReference>
<sequence>MSGELTGTTKKHILYVDDEECLALLGAELLDDCGYAVTCEFNGTAALEKFQQQVETFDLVVTDESMPGMSGIELAQAIFKISPVTPVILCSGHMLTMAEEGIEQTNIAAVLAKTEVCGLLPGMIEKLL</sequence>
<dbReference type="EMBL" id="FNQN01000001">
    <property type="protein sequence ID" value="SDZ83665.1"/>
    <property type="molecule type" value="Genomic_DNA"/>
</dbReference>
<dbReference type="Pfam" id="PF00072">
    <property type="entry name" value="Response_reg"/>
    <property type="match status" value="1"/>
</dbReference>
<gene>
    <name evidence="4" type="ORF">SAMN05660420_00547</name>
</gene>
<protein>
    <submittedName>
        <fullName evidence="4">Response regulator receiver domain-containing protein</fullName>
    </submittedName>
</protein>
<dbReference type="RefSeq" id="WP_092344446.1">
    <property type="nucleotide sequence ID" value="NZ_FNQN01000001.1"/>
</dbReference>
<feature type="domain" description="Response regulatory" evidence="3">
    <location>
        <begin position="12"/>
        <end position="128"/>
    </location>
</feature>
<organism evidence="4 5">
    <name type="scientific">Desulfuromusa kysingii</name>
    <dbReference type="NCBI Taxonomy" id="37625"/>
    <lineage>
        <taxon>Bacteria</taxon>
        <taxon>Pseudomonadati</taxon>
        <taxon>Thermodesulfobacteriota</taxon>
        <taxon>Desulfuromonadia</taxon>
        <taxon>Desulfuromonadales</taxon>
        <taxon>Geopsychrobacteraceae</taxon>
        <taxon>Desulfuromusa</taxon>
    </lineage>
</organism>
<evidence type="ECO:0000313" key="4">
    <source>
        <dbReference type="EMBL" id="SDZ83665.1"/>
    </source>
</evidence>
<dbReference type="InterPro" id="IPR011006">
    <property type="entry name" value="CheY-like_superfamily"/>
</dbReference>
<name>A0A1H3W997_9BACT</name>
<dbReference type="SUPFAM" id="SSF52172">
    <property type="entry name" value="CheY-like"/>
    <property type="match status" value="1"/>
</dbReference>
<keyword evidence="5" id="KW-1185">Reference proteome</keyword>
<proteinExistence type="predicted"/>
<dbReference type="STRING" id="37625.SAMN05660420_00547"/>
<evidence type="ECO:0000313" key="5">
    <source>
        <dbReference type="Proteomes" id="UP000199409"/>
    </source>
</evidence>
<keyword evidence="1 2" id="KW-0597">Phosphoprotein</keyword>
<dbReference type="AlphaFoldDB" id="A0A1H3W997"/>
<evidence type="ECO:0000256" key="1">
    <source>
        <dbReference type="ARBA" id="ARBA00022553"/>
    </source>
</evidence>
<feature type="modified residue" description="4-aspartylphosphate" evidence="2">
    <location>
        <position position="63"/>
    </location>
</feature>
<dbReference type="InterPro" id="IPR050595">
    <property type="entry name" value="Bact_response_regulator"/>
</dbReference>
<dbReference type="PANTHER" id="PTHR44591:SF3">
    <property type="entry name" value="RESPONSE REGULATORY DOMAIN-CONTAINING PROTEIN"/>
    <property type="match status" value="1"/>
</dbReference>
<reference evidence="4 5" key="1">
    <citation type="submission" date="2016-10" db="EMBL/GenBank/DDBJ databases">
        <authorList>
            <person name="de Groot N.N."/>
        </authorList>
    </citation>
    <scope>NUCLEOTIDE SEQUENCE [LARGE SCALE GENOMIC DNA]</scope>
    <source>
        <strain evidence="4 5">DSM 7343</strain>
    </source>
</reference>
<dbReference type="OrthoDB" id="5346841at2"/>
<dbReference type="PANTHER" id="PTHR44591">
    <property type="entry name" value="STRESS RESPONSE REGULATOR PROTEIN 1"/>
    <property type="match status" value="1"/>
</dbReference>